<keyword evidence="6 11" id="KW-0812">Transmembrane</keyword>
<gene>
    <name evidence="13" type="ORF">A8V01_25870</name>
</gene>
<dbReference type="AlphaFoldDB" id="A0A2K2FV95"/>
<evidence type="ECO:0000256" key="7">
    <source>
        <dbReference type="ARBA" id="ARBA00022927"/>
    </source>
</evidence>
<dbReference type="EMBL" id="LYMM01000068">
    <property type="protein sequence ID" value="PNU02702.1"/>
    <property type="molecule type" value="Genomic_DNA"/>
</dbReference>
<comment type="subcellular location">
    <subcellularLocation>
        <location evidence="1">Cell inner membrane</location>
        <topology evidence="1">Single-pass membrane protein</topology>
        <orientation evidence="1">Periplasmic side</orientation>
    </subcellularLocation>
</comment>
<dbReference type="PROSITE" id="PS52015">
    <property type="entry name" value="TONB_CTD"/>
    <property type="match status" value="1"/>
</dbReference>
<evidence type="ECO:0000256" key="5">
    <source>
        <dbReference type="ARBA" id="ARBA00022519"/>
    </source>
</evidence>
<comment type="similarity">
    <text evidence="2">Belongs to the TonB family.</text>
</comment>
<feature type="transmembrane region" description="Helical" evidence="11">
    <location>
        <begin position="54"/>
        <end position="75"/>
    </location>
</feature>
<reference evidence="13 14" key="1">
    <citation type="submission" date="2016-05" db="EMBL/GenBank/DDBJ databases">
        <title>Complete genome sequence of Novosphingobium guangzhouense SA925(T).</title>
        <authorList>
            <person name="Sha S."/>
        </authorList>
    </citation>
    <scope>NUCLEOTIDE SEQUENCE [LARGE SCALE GENOMIC DNA]</scope>
    <source>
        <strain evidence="13 14">SA925</strain>
    </source>
</reference>
<keyword evidence="8 11" id="KW-1133">Transmembrane helix</keyword>
<dbReference type="GO" id="GO:0031992">
    <property type="term" value="F:energy transducer activity"/>
    <property type="evidence" value="ECO:0007669"/>
    <property type="project" value="TreeGrafter"/>
</dbReference>
<keyword evidence="9 11" id="KW-0472">Membrane</keyword>
<dbReference type="SUPFAM" id="SSF74653">
    <property type="entry name" value="TolA/TonB C-terminal domain"/>
    <property type="match status" value="1"/>
</dbReference>
<dbReference type="GO" id="GO:0055085">
    <property type="term" value="P:transmembrane transport"/>
    <property type="evidence" value="ECO:0007669"/>
    <property type="project" value="InterPro"/>
</dbReference>
<proteinExistence type="inferred from homology"/>
<keyword evidence="5" id="KW-0997">Cell inner membrane</keyword>
<dbReference type="GO" id="GO:0015031">
    <property type="term" value="P:protein transport"/>
    <property type="evidence" value="ECO:0007669"/>
    <property type="project" value="UniProtKB-KW"/>
</dbReference>
<dbReference type="InterPro" id="IPR051045">
    <property type="entry name" value="TonB-dependent_transducer"/>
</dbReference>
<evidence type="ECO:0000256" key="9">
    <source>
        <dbReference type="ARBA" id="ARBA00023136"/>
    </source>
</evidence>
<dbReference type="Pfam" id="PF03544">
    <property type="entry name" value="TonB_C"/>
    <property type="match status" value="1"/>
</dbReference>
<comment type="caution">
    <text evidence="13">The sequence shown here is derived from an EMBL/GenBank/DDBJ whole genome shotgun (WGS) entry which is preliminary data.</text>
</comment>
<dbReference type="Gene3D" id="3.30.1150.10">
    <property type="match status" value="1"/>
</dbReference>
<feature type="compositionally biased region" description="Pro residues" evidence="10">
    <location>
        <begin position="142"/>
        <end position="151"/>
    </location>
</feature>
<feature type="domain" description="TonB C-terminal" evidence="12">
    <location>
        <begin position="177"/>
        <end position="268"/>
    </location>
</feature>
<evidence type="ECO:0000313" key="13">
    <source>
        <dbReference type="EMBL" id="PNU02702.1"/>
    </source>
</evidence>
<evidence type="ECO:0000256" key="8">
    <source>
        <dbReference type="ARBA" id="ARBA00022989"/>
    </source>
</evidence>
<evidence type="ECO:0000259" key="12">
    <source>
        <dbReference type="PROSITE" id="PS52015"/>
    </source>
</evidence>
<feature type="compositionally biased region" description="Basic and acidic residues" evidence="10">
    <location>
        <begin position="109"/>
        <end position="125"/>
    </location>
</feature>
<evidence type="ECO:0000256" key="6">
    <source>
        <dbReference type="ARBA" id="ARBA00022692"/>
    </source>
</evidence>
<evidence type="ECO:0000256" key="11">
    <source>
        <dbReference type="SAM" id="Phobius"/>
    </source>
</evidence>
<dbReference type="GO" id="GO:0098797">
    <property type="term" value="C:plasma membrane protein complex"/>
    <property type="evidence" value="ECO:0007669"/>
    <property type="project" value="TreeGrafter"/>
</dbReference>
<dbReference type="NCBIfam" id="TIGR01352">
    <property type="entry name" value="tonB_Cterm"/>
    <property type="match status" value="1"/>
</dbReference>
<keyword evidence="3" id="KW-0813">Transport</keyword>
<evidence type="ECO:0000256" key="2">
    <source>
        <dbReference type="ARBA" id="ARBA00006555"/>
    </source>
</evidence>
<evidence type="ECO:0000313" key="14">
    <source>
        <dbReference type="Proteomes" id="UP000236327"/>
    </source>
</evidence>
<dbReference type="InterPro" id="IPR006260">
    <property type="entry name" value="TonB/TolA_C"/>
</dbReference>
<keyword evidence="4" id="KW-1003">Cell membrane</keyword>
<name>A0A2K2FV95_9SPHN</name>
<dbReference type="PANTHER" id="PTHR33446">
    <property type="entry name" value="PROTEIN TONB-RELATED"/>
    <property type="match status" value="1"/>
</dbReference>
<evidence type="ECO:0000256" key="4">
    <source>
        <dbReference type="ARBA" id="ARBA00022475"/>
    </source>
</evidence>
<dbReference type="PANTHER" id="PTHR33446:SF2">
    <property type="entry name" value="PROTEIN TONB"/>
    <property type="match status" value="1"/>
</dbReference>
<dbReference type="Proteomes" id="UP000236327">
    <property type="component" value="Unassembled WGS sequence"/>
</dbReference>
<organism evidence="13 14">
    <name type="scientific">Novosphingobium guangzhouense</name>
    <dbReference type="NCBI Taxonomy" id="1850347"/>
    <lineage>
        <taxon>Bacteria</taxon>
        <taxon>Pseudomonadati</taxon>
        <taxon>Pseudomonadota</taxon>
        <taxon>Alphaproteobacteria</taxon>
        <taxon>Sphingomonadales</taxon>
        <taxon>Sphingomonadaceae</taxon>
        <taxon>Novosphingobium</taxon>
    </lineage>
</organism>
<keyword evidence="14" id="KW-1185">Reference proteome</keyword>
<accession>A0A2K2FV95</accession>
<protein>
    <recommendedName>
        <fullName evidence="12">TonB C-terminal domain-containing protein</fullName>
    </recommendedName>
</protein>
<dbReference type="InterPro" id="IPR037682">
    <property type="entry name" value="TonB_C"/>
</dbReference>
<evidence type="ECO:0000256" key="1">
    <source>
        <dbReference type="ARBA" id="ARBA00004383"/>
    </source>
</evidence>
<keyword evidence="7" id="KW-0653">Protein transport</keyword>
<sequence length="268" mass="28840">MPSCGAIHHEVRGMKHLAVVSPIPPDREATRHAIVLQSAVELASGYRIDIRSRLVGMAGACLVPLVGLAGLFLSWQTYTAAPKPSSLTVYDVAAPAPTPAPQPQTAAKAEPEPERFDKPVLDRPQIEPPLVMLPDADRGPVVPLPSAPLPEAPTKARPQPDSQPAPAPAAPSNARPTWEGSVLGALNKVKRYPREARFSRQQGVPYIRFAIDRDGRVLSVQLERSSGVRSLDQEALALPRRAQPLPAPPPEVKGATIELVVPVEFFIR</sequence>
<feature type="region of interest" description="Disordered" evidence="10">
    <location>
        <begin position="94"/>
        <end position="179"/>
    </location>
</feature>
<evidence type="ECO:0000256" key="10">
    <source>
        <dbReference type="SAM" id="MobiDB-lite"/>
    </source>
</evidence>
<evidence type="ECO:0000256" key="3">
    <source>
        <dbReference type="ARBA" id="ARBA00022448"/>
    </source>
</evidence>